<dbReference type="EMBL" id="BEXT01000001">
    <property type="protein sequence ID" value="GBC63768.1"/>
    <property type="molecule type" value="Genomic_DNA"/>
</dbReference>
<sequence length="174" mass="20336">MSIFPAGNCQIHALGQMAERGDVAGTLWQRRNRLRRIVKRRWNYLVNLASEIAEPRKGAESARPDMKYGSRPLQPGDMVRVRSEKEIQATLNRWNQLRGCSFMEEMQPHCGTVQRVFKRIEKFLDERDYLIKRCGGIVILEGVLCSGTRDFGACDRACFFFWREEWLEKTEEFS</sequence>
<organism evidence="1 2">
    <name type="scientific">Desulfonema ishimotonii</name>
    <dbReference type="NCBI Taxonomy" id="45657"/>
    <lineage>
        <taxon>Bacteria</taxon>
        <taxon>Pseudomonadati</taxon>
        <taxon>Thermodesulfobacteriota</taxon>
        <taxon>Desulfobacteria</taxon>
        <taxon>Desulfobacterales</taxon>
        <taxon>Desulfococcaceae</taxon>
        <taxon>Desulfonema</taxon>
    </lineage>
</organism>
<name>A0A401G3E4_9BACT</name>
<dbReference type="Proteomes" id="UP000288096">
    <property type="component" value="Unassembled WGS sequence"/>
</dbReference>
<accession>A0A401G3E4</accession>
<reference evidence="2" key="2">
    <citation type="submission" date="2019-01" db="EMBL/GenBank/DDBJ databases">
        <title>Genome sequence of Desulfonema ishimotonii strain Tokyo 01.</title>
        <authorList>
            <person name="Fukui M."/>
        </authorList>
    </citation>
    <scope>NUCLEOTIDE SEQUENCE [LARGE SCALE GENOMIC DNA]</scope>
    <source>
        <strain evidence="2">Tokyo 01</strain>
    </source>
</reference>
<comment type="caution">
    <text evidence="1">The sequence shown here is derived from an EMBL/GenBank/DDBJ whole genome shotgun (WGS) entry which is preliminary data.</text>
</comment>
<evidence type="ECO:0000313" key="2">
    <source>
        <dbReference type="Proteomes" id="UP000288096"/>
    </source>
</evidence>
<proteinExistence type="predicted"/>
<reference evidence="2" key="1">
    <citation type="submission" date="2017-11" db="EMBL/GenBank/DDBJ databases">
        <authorList>
            <person name="Watanabe M."/>
            <person name="Kojima H."/>
        </authorList>
    </citation>
    <scope>NUCLEOTIDE SEQUENCE [LARGE SCALE GENOMIC DNA]</scope>
    <source>
        <strain evidence="2">Tokyo 01</strain>
    </source>
</reference>
<protein>
    <submittedName>
        <fullName evidence="1">Uncharacterized protein</fullName>
    </submittedName>
</protein>
<dbReference type="RefSeq" id="WP_124330807.1">
    <property type="nucleotide sequence ID" value="NZ_BEXT01000001.1"/>
</dbReference>
<dbReference type="OrthoDB" id="164665at2"/>
<evidence type="ECO:0000313" key="1">
    <source>
        <dbReference type="EMBL" id="GBC63768.1"/>
    </source>
</evidence>
<gene>
    <name evidence="1" type="ORF">DENIS_4766</name>
</gene>
<keyword evidence="2" id="KW-1185">Reference proteome</keyword>
<dbReference type="AlphaFoldDB" id="A0A401G3E4"/>